<proteinExistence type="predicted"/>
<dbReference type="OrthoDB" id="122286at2"/>
<dbReference type="PANTHER" id="PTHR33169:SF14">
    <property type="entry name" value="TRANSCRIPTIONAL REGULATOR RV3488"/>
    <property type="match status" value="1"/>
</dbReference>
<keyword evidence="1" id="KW-1133">Transmembrane helix</keyword>
<evidence type="ECO:0000313" key="3">
    <source>
        <dbReference type="EMBL" id="TKV56767.1"/>
    </source>
</evidence>
<feature type="transmembrane region" description="Helical" evidence="1">
    <location>
        <begin position="12"/>
        <end position="29"/>
    </location>
</feature>
<dbReference type="Pfam" id="PF03551">
    <property type="entry name" value="PadR"/>
    <property type="match status" value="1"/>
</dbReference>
<dbReference type="InterPro" id="IPR052509">
    <property type="entry name" value="Metal_resp_DNA-bind_regulator"/>
</dbReference>
<gene>
    <name evidence="3" type="ORF">FDO65_18105</name>
</gene>
<reference evidence="3 4" key="1">
    <citation type="submission" date="2019-05" db="EMBL/GenBank/DDBJ databases">
        <title>Nakamurella sp. N5BH11, whole genome shotgun sequence.</title>
        <authorList>
            <person name="Tuo L."/>
        </authorList>
    </citation>
    <scope>NUCLEOTIDE SEQUENCE [LARGE SCALE GENOMIC DNA]</scope>
    <source>
        <strain evidence="3 4">N5BH11</strain>
    </source>
</reference>
<name>A0A4U6Q9Z4_9ACTN</name>
<dbReference type="InterPro" id="IPR036390">
    <property type="entry name" value="WH_DNA-bd_sf"/>
</dbReference>
<sequence>MRPDAVRGHLDMLILAVLAAGPLHGYALLNEIRNRSRGELDLAQGTVYPALHRLEGANLLASDWRRVDGRRRRYYHLTSPGREALADERSNWNRLMLAISATIAER</sequence>
<dbReference type="EMBL" id="SZZH01000006">
    <property type="protein sequence ID" value="TKV56767.1"/>
    <property type="molecule type" value="Genomic_DNA"/>
</dbReference>
<accession>A0A4U6Q9Z4</accession>
<evidence type="ECO:0000313" key="4">
    <source>
        <dbReference type="Proteomes" id="UP000306985"/>
    </source>
</evidence>
<dbReference type="Proteomes" id="UP000306985">
    <property type="component" value="Unassembled WGS sequence"/>
</dbReference>
<evidence type="ECO:0000259" key="2">
    <source>
        <dbReference type="Pfam" id="PF03551"/>
    </source>
</evidence>
<dbReference type="AlphaFoldDB" id="A0A4U6Q9Z4"/>
<keyword evidence="1" id="KW-0472">Membrane</keyword>
<dbReference type="InterPro" id="IPR005149">
    <property type="entry name" value="Tscrpt_reg_PadR_N"/>
</dbReference>
<dbReference type="InterPro" id="IPR036388">
    <property type="entry name" value="WH-like_DNA-bd_sf"/>
</dbReference>
<organism evidence="3 4">
    <name type="scientific">Nakamurella flava</name>
    <dbReference type="NCBI Taxonomy" id="2576308"/>
    <lineage>
        <taxon>Bacteria</taxon>
        <taxon>Bacillati</taxon>
        <taxon>Actinomycetota</taxon>
        <taxon>Actinomycetes</taxon>
        <taxon>Nakamurellales</taxon>
        <taxon>Nakamurellaceae</taxon>
        <taxon>Nakamurella</taxon>
    </lineage>
</organism>
<comment type="caution">
    <text evidence="3">The sequence shown here is derived from an EMBL/GenBank/DDBJ whole genome shotgun (WGS) entry which is preliminary data.</text>
</comment>
<dbReference type="SUPFAM" id="SSF46785">
    <property type="entry name" value="Winged helix' DNA-binding domain"/>
    <property type="match status" value="1"/>
</dbReference>
<keyword evidence="4" id="KW-1185">Reference proteome</keyword>
<evidence type="ECO:0000256" key="1">
    <source>
        <dbReference type="SAM" id="Phobius"/>
    </source>
</evidence>
<protein>
    <submittedName>
        <fullName evidence="3">PadR family transcriptional regulator</fullName>
    </submittedName>
</protein>
<keyword evidence="1" id="KW-0812">Transmembrane</keyword>
<dbReference type="Gene3D" id="1.10.10.10">
    <property type="entry name" value="Winged helix-like DNA-binding domain superfamily/Winged helix DNA-binding domain"/>
    <property type="match status" value="1"/>
</dbReference>
<feature type="domain" description="Transcription regulator PadR N-terminal" evidence="2">
    <location>
        <begin position="14"/>
        <end position="86"/>
    </location>
</feature>
<dbReference type="PANTHER" id="PTHR33169">
    <property type="entry name" value="PADR-FAMILY TRANSCRIPTIONAL REGULATOR"/>
    <property type="match status" value="1"/>
</dbReference>